<name>A0A2T2N0M9_CORCC</name>
<proteinExistence type="predicted"/>
<dbReference type="SUPFAM" id="SSF48403">
    <property type="entry name" value="Ankyrin repeat"/>
    <property type="match status" value="1"/>
</dbReference>
<keyword evidence="2" id="KW-1185">Reference proteome</keyword>
<dbReference type="Proteomes" id="UP000240883">
    <property type="component" value="Unassembled WGS sequence"/>
</dbReference>
<evidence type="ECO:0000313" key="1">
    <source>
        <dbReference type="EMBL" id="PSN58608.1"/>
    </source>
</evidence>
<gene>
    <name evidence="1" type="ORF">BS50DRAFT_100215</name>
</gene>
<sequence length="161" mass="17963">MNLHFVIRSMDLRGWVRTNVTLRGRHALATCSDEKTVDVLPEEGFDLEGHKCRGDIPLAQACNGSIKARELLLVHGAGIRTINGRGKTLLNSAAHNACPGLVAFLINRNLKEWSKCSKESGFSISLIEKYHLYLGGLPEQFAQIFFLPKTPEKLPKTMRHL</sequence>
<accession>A0A2T2N0M9</accession>
<evidence type="ECO:0000313" key="2">
    <source>
        <dbReference type="Proteomes" id="UP000240883"/>
    </source>
</evidence>
<dbReference type="Gene3D" id="1.25.40.20">
    <property type="entry name" value="Ankyrin repeat-containing domain"/>
    <property type="match status" value="1"/>
</dbReference>
<dbReference type="AlphaFoldDB" id="A0A2T2N0M9"/>
<dbReference type="InterPro" id="IPR036770">
    <property type="entry name" value="Ankyrin_rpt-contain_sf"/>
</dbReference>
<evidence type="ECO:0008006" key="3">
    <source>
        <dbReference type="Google" id="ProtNLM"/>
    </source>
</evidence>
<dbReference type="EMBL" id="KZ678248">
    <property type="protein sequence ID" value="PSN58608.1"/>
    <property type="molecule type" value="Genomic_DNA"/>
</dbReference>
<organism evidence="1 2">
    <name type="scientific">Corynespora cassiicola Philippines</name>
    <dbReference type="NCBI Taxonomy" id="1448308"/>
    <lineage>
        <taxon>Eukaryota</taxon>
        <taxon>Fungi</taxon>
        <taxon>Dikarya</taxon>
        <taxon>Ascomycota</taxon>
        <taxon>Pezizomycotina</taxon>
        <taxon>Dothideomycetes</taxon>
        <taxon>Pleosporomycetidae</taxon>
        <taxon>Pleosporales</taxon>
        <taxon>Corynesporascaceae</taxon>
        <taxon>Corynespora</taxon>
    </lineage>
</organism>
<reference evidence="1 2" key="1">
    <citation type="journal article" date="2018" name="Front. Microbiol.">
        <title>Genome-Wide Analysis of Corynespora cassiicola Leaf Fall Disease Putative Effectors.</title>
        <authorList>
            <person name="Lopez D."/>
            <person name="Ribeiro S."/>
            <person name="Label P."/>
            <person name="Fumanal B."/>
            <person name="Venisse J.S."/>
            <person name="Kohler A."/>
            <person name="de Oliveira R.R."/>
            <person name="Labutti K."/>
            <person name="Lipzen A."/>
            <person name="Lail K."/>
            <person name="Bauer D."/>
            <person name="Ohm R.A."/>
            <person name="Barry K.W."/>
            <person name="Spatafora J."/>
            <person name="Grigoriev I.V."/>
            <person name="Martin F.M."/>
            <person name="Pujade-Renaud V."/>
        </authorList>
    </citation>
    <scope>NUCLEOTIDE SEQUENCE [LARGE SCALE GENOMIC DNA]</scope>
    <source>
        <strain evidence="1 2">Philippines</strain>
    </source>
</reference>
<dbReference type="OrthoDB" id="7464126at2759"/>
<protein>
    <recommendedName>
        <fullName evidence="3">Ankyrin</fullName>
    </recommendedName>
</protein>